<evidence type="ECO:0000313" key="4">
    <source>
        <dbReference type="Proteomes" id="UP000291981"/>
    </source>
</evidence>
<accession>A0A4Q8QEA3</accession>
<dbReference type="InterPro" id="IPR029058">
    <property type="entry name" value="AB_hydrolase_fold"/>
</dbReference>
<dbReference type="Gene3D" id="3.40.50.1820">
    <property type="entry name" value="alpha/beta hydrolase"/>
    <property type="match status" value="2"/>
</dbReference>
<dbReference type="RefSeq" id="WP_130609394.1">
    <property type="nucleotide sequence ID" value="NZ_SGIU01000001.1"/>
</dbReference>
<dbReference type="PANTHER" id="PTHR12277:SF81">
    <property type="entry name" value="PROTEIN ABHD13"/>
    <property type="match status" value="1"/>
</dbReference>
<feature type="domain" description="Serine aminopeptidase S33" evidence="2">
    <location>
        <begin position="70"/>
        <end position="177"/>
    </location>
</feature>
<name>A0A4Q8QEA3_9FLAO</name>
<feature type="domain" description="Serine aminopeptidase S33" evidence="2">
    <location>
        <begin position="188"/>
        <end position="252"/>
    </location>
</feature>
<keyword evidence="1" id="KW-0472">Membrane</keyword>
<evidence type="ECO:0000256" key="1">
    <source>
        <dbReference type="SAM" id="Phobius"/>
    </source>
</evidence>
<dbReference type="Proteomes" id="UP000291981">
    <property type="component" value="Unassembled WGS sequence"/>
</dbReference>
<evidence type="ECO:0000313" key="3">
    <source>
        <dbReference type="EMBL" id="TAI48761.1"/>
    </source>
</evidence>
<comment type="caution">
    <text evidence="3">The sequence shown here is derived from an EMBL/GenBank/DDBJ whole genome shotgun (WGS) entry which is preliminary data.</text>
</comment>
<feature type="transmembrane region" description="Helical" evidence="1">
    <location>
        <begin position="7"/>
        <end position="25"/>
    </location>
</feature>
<dbReference type="SUPFAM" id="SSF53474">
    <property type="entry name" value="alpha/beta-Hydrolases"/>
    <property type="match status" value="1"/>
</dbReference>
<gene>
    <name evidence="3" type="ORF">EW142_02885</name>
</gene>
<dbReference type="GO" id="GO:0016787">
    <property type="term" value="F:hydrolase activity"/>
    <property type="evidence" value="ECO:0007669"/>
    <property type="project" value="UniProtKB-KW"/>
</dbReference>
<dbReference type="EMBL" id="SGIU01000001">
    <property type="protein sequence ID" value="TAI48761.1"/>
    <property type="molecule type" value="Genomic_DNA"/>
</dbReference>
<organism evidence="3 4">
    <name type="scientific">Flagellimonas allohymeniacidonis</name>
    <dbReference type="NCBI Taxonomy" id="2517819"/>
    <lineage>
        <taxon>Bacteria</taxon>
        <taxon>Pseudomonadati</taxon>
        <taxon>Bacteroidota</taxon>
        <taxon>Flavobacteriia</taxon>
        <taxon>Flavobacteriales</taxon>
        <taxon>Flavobacteriaceae</taxon>
        <taxon>Flagellimonas</taxon>
    </lineage>
</organism>
<reference evidence="3 4" key="1">
    <citation type="submission" date="2019-02" db="EMBL/GenBank/DDBJ databases">
        <title>Draft genome sequence of Muricauda sp. 176CP4-71.</title>
        <authorList>
            <person name="Park J.-S."/>
        </authorList>
    </citation>
    <scope>NUCLEOTIDE SEQUENCE [LARGE SCALE GENOMIC DNA]</scope>
    <source>
        <strain evidence="3 4">176CP4-71</strain>
    </source>
</reference>
<keyword evidence="3" id="KW-0378">Hydrolase</keyword>
<keyword evidence="1" id="KW-0812">Transmembrane</keyword>
<evidence type="ECO:0000259" key="2">
    <source>
        <dbReference type="Pfam" id="PF12146"/>
    </source>
</evidence>
<protein>
    <submittedName>
        <fullName evidence="3">Alpha/beta fold hydrolase</fullName>
    </submittedName>
</protein>
<dbReference type="OrthoDB" id="9777090at2"/>
<keyword evidence="4" id="KW-1185">Reference proteome</keyword>
<dbReference type="PANTHER" id="PTHR12277">
    <property type="entry name" value="ALPHA/BETA HYDROLASE DOMAIN-CONTAINING PROTEIN"/>
    <property type="match status" value="1"/>
</dbReference>
<dbReference type="InterPro" id="IPR022742">
    <property type="entry name" value="Hydrolase_4"/>
</dbReference>
<keyword evidence="1" id="KW-1133">Transmembrane helix</keyword>
<sequence>MRRFKRFGLFIFAIVFIPLVMISLLQEKLIFLPTQLPQDYEYSFNREFDEFFLRSEDGAQLNALHFKAEKPKGLILYFHGNAGDLSRWGLITSKLVDFGYDVLVMDYRSYGKSTGRLSERTLYSDAEMFFEHALKSYDEEQIIVYGRSLGASIATNLTSKNQPHKLILETPFYNLEDVAKERFPLLPINQLLRYKMESNEFIQNVKIPIRIFHGTADRVVSYESGKRLYDAIPLSDKKLYTIEEGGHNNLDEFEAYWEALRSELK</sequence>
<dbReference type="AlphaFoldDB" id="A0A4Q8QEA3"/>
<proteinExistence type="predicted"/>
<dbReference type="Pfam" id="PF12146">
    <property type="entry name" value="Hydrolase_4"/>
    <property type="match status" value="2"/>
</dbReference>